<keyword evidence="4" id="KW-1185">Reference proteome</keyword>
<dbReference type="AlphaFoldDB" id="A0A248KKZ9"/>
<evidence type="ECO:0000313" key="4">
    <source>
        <dbReference type="Proteomes" id="UP000503580"/>
    </source>
</evidence>
<dbReference type="Pfam" id="PF10798">
    <property type="entry name" value="YmgB"/>
    <property type="match status" value="1"/>
</dbReference>
<dbReference type="Gene3D" id="1.20.5.5260">
    <property type="match status" value="1"/>
</dbReference>
<evidence type="ECO:0000313" key="2">
    <source>
        <dbReference type="EMBL" id="QIR29635.1"/>
    </source>
</evidence>
<dbReference type="Proteomes" id="UP000197098">
    <property type="component" value="Chromosome"/>
</dbReference>
<organism evidence="1 3">
    <name type="scientific">Kluyvera genomosp. 3</name>
    <dbReference type="NCBI Taxonomy" id="2774055"/>
    <lineage>
        <taxon>Bacteria</taxon>
        <taxon>Pseudomonadati</taxon>
        <taxon>Pseudomonadota</taxon>
        <taxon>Gammaproteobacteria</taxon>
        <taxon>Enterobacterales</taxon>
        <taxon>Enterobacteriaceae</taxon>
        <taxon>Kluyvera</taxon>
    </lineage>
</organism>
<protein>
    <submittedName>
        <fullName evidence="1">Two-component-system connector protein AriR</fullName>
    </submittedName>
</protein>
<proteinExistence type="predicted"/>
<name>A0A248KKZ9_9ENTR</name>
<dbReference type="GO" id="GO:0071468">
    <property type="term" value="P:cellular response to acidic pH"/>
    <property type="evidence" value="ECO:0007669"/>
    <property type="project" value="InterPro"/>
</dbReference>
<dbReference type="Proteomes" id="UP000503580">
    <property type="component" value="Chromosome"/>
</dbReference>
<dbReference type="KEGG" id="kgn:GY169_09340"/>
<evidence type="ECO:0000313" key="1">
    <source>
        <dbReference type="EMBL" id="ASG64531.1"/>
    </source>
</evidence>
<evidence type="ECO:0000313" key="3">
    <source>
        <dbReference type="Proteomes" id="UP000197098"/>
    </source>
</evidence>
<dbReference type="EMBL" id="CP050321">
    <property type="protein sequence ID" value="QIR29635.1"/>
    <property type="molecule type" value="Genomic_DNA"/>
</dbReference>
<sequence length="88" mass="9946">MTQQPDIYSALRDHSLSDHFRHSGEVLAEEAVVLGSIIRHILMRGECINNKNIILSLVQRLEVTEDIVQADVIRNTLEIVVGHTMDDI</sequence>
<dbReference type="InterPro" id="IPR024753">
    <property type="entry name" value="AriR"/>
</dbReference>
<accession>A0A248KKZ9</accession>
<dbReference type="EMBL" id="CP022114">
    <property type="protein sequence ID" value="ASG64531.1"/>
    <property type="molecule type" value="Genomic_DNA"/>
</dbReference>
<reference evidence="1 3" key="1">
    <citation type="submission" date="2017-06" db="EMBL/GenBank/DDBJ databases">
        <title>Origin of plasmid-mediated fosfomycin resistance gene fosA3.</title>
        <authorList>
            <person name="Ito R."/>
            <person name="Pacey M.P."/>
            <person name="Doi Y."/>
        </authorList>
    </citation>
    <scope>NUCLEOTIDE SEQUENCE [LARGE SCALE GENOMIC DNA]</scope>
    <source>
        <strain evidence="1 3">YDC799</strain>
    </source>
</reference>
<reference evidence="2 4" key="2">
    <citation type="submission" date="2020-02" db="EMBL/GenBank/DDBJ databases">
        <title>Whole genome PO2S7.</title>
        <authorList>
            <person name="Singha K.M."/>
        </authorList>
    </citation>
    <scope>NUCLEOTIDE SEQUENCE [LARGE SCALE GENOMIC DNA]</scope>
    <source>
        <strain evidence="2 4">PO2S7</strain>
    </source>
</reference>
<accession>A0A6G9RTL1</accession>
<gene>
    <name evidence="1" type="ORF">CEW81_09835</name>
    <name evidence="2" type="ORF">GY169_09340</name>
</gene>